<feature type="region of interest" description="Disordered" evidence="2">
    <location>
        <begin position="215"/>
        <end position="234"/>
    </location>
</feature>
<comment type="caution">
    <text evidence="3">The sequence shown here is derived from an EMBL/GenBank/DDBJ whole genome shotgun (WGS) entry which is preliminary data.</text>
</comment>
<evidence type="ECO:0000313" key="4">
    <source>
        <dbReference type="Proteomes" id="UP001385951"/>
    </source>
</evidence>
<protein>
    <submittedName>
        <fullName evidence="3">Uncharacterized protein</fullName>
    </submittedName>
</protein>
<proteinExistence type="predicted"/>
<feature type="region of interest" description="Disordered" evidence="2">
    <location>
        <begin position="354"/>
        <end position="374"/>
    </location>
</feature>
<evidence type="ECO:0000256" key="2">
    <source>
        <dbReference type="SAM" id="MobiDB-lite"/>
    </source>
</evidence>
<gene>
    <name evidence="3" type="ORF">QCA50_018432</name>
</gene>
<name>A0AAW0FHJ3_9APHY</name>
<keyword evidence="4" id="KW-1185">Reference proteome</keyword>
<sequence>MNSAASPRSVSSDTSSSIPYGPRLFLEYNQDVIGEFGSEQPNGALISSSLGAEKDIQTLSLRIDNYRRGSYPIRVTVEDILGLEKYGAFAVAANTVAMFPLPGVRKCIQEKQNVPKMTENGQKAETEIRIKASISRIICVPNAQQQKENEEYDMPLVCLPSFAFTLDAQAPSDLSPLFRHMKSYSFQVLECSEAFKLRWTRKLSVKLVSSGQSTSTMPLSRRLQPRTTEEYTRPSEAISLNRFHEAEAGRKAALRKINTLTEECDALRRESDSLHQENADLRTRQHKLVAEMSNIKEDQMQKRLRIYTLERDIRHLRELVEVKENVKEEEEVALILKDPVVDERFSFAMADPVVRKRKPSRDGGRAEVPSLSGGSFTRGPLGSIALNGQVPIPFKFARGRT</sequence>
<organism evidence="3 4">
    <name type="scientific">Cerrena zonata</name>
    <dbReference type="NCBI Taxonomy" id="2478898"/>
    <lineage>
        <taxon>Eukaryota</taxon>
        <taxon>Fungi</taxon>
        <taxon>Dikarya</taxon>
        <taxon>Basidiomycota</taxon>
        <taxon>Agaricomycotina</taxon>
        <taxon>Agaricomycetes</taxon>
        <taxon>Polyporales</taxon>
        <taxon>Cerrenaceae</taxon>
        <taxon>Cerrena</taxon>
    </lineage>
</organism>
<accession>A0AAW0FHJ3</accession>
<evidence type="ECO:0000313" key="3">
    <source>
        <dbReference type="EMBL" id="KAK7678560.1"/>
    </source>
</evidence>
<keyword evidence="1" id="KW-0175">Coiled coil</keyword>
<dbReference type="EMBL" id="JASBNA010000070">
    <property type="protein sequence ID" value="KAK7678560.1"/>
    <property type="molecule type" value="Genomic_DNA"/>
</dbReference>
<dbReference type="Proteomes" id="UP001385951">
    <property type="component" value="Unassembled WGS sequence"/>
</dbReference>
<feature type="coiled-coil region" evidence="1">
    <location>
        <begin position="250"/>
        <end position="284"/>
    </location>
</feature>
<dbReference type="AlphaFoldDB" id="A0AAW0FHJ3"/>
<reference evidence="3 4" key="1">
    <citation type="submission" date="2022-09" db="EMBL/GenBank/DDBJ databases">
        <authorList>
            <person name="Palmer J.M."/>
        </authorList>
    </citation>
    <scope>NUCLEOTIDE SEQUENCE [LARGE SCALE GENOMIC DNA]</scope>
    <source>
        <strain evidence="3 4">DSM 7382</strain>
    </source>
</reference>
<evidence type="ECO:0000256" key="1">
    <source>
        <dbReference type="SAM" id="Coils"/>
    </source>
</evidence>